<gene>
    <name evidence="3" type="ORF">DERYTH_LOCUS25998</name>
</gene>
<feature type="non-terminal residue" evidence="3">
    <location>
        <position position="53"/>
    </location>
</feature>
<name>A0A9N9K6U7_9GLOM</name>
<dbReference type="GO" id="GO:0008270">
    <property type="term" value="F:zinc ion binding"/>
    <property type="evidence" value="ECO:0007669"/>
    <property type="project" value="UniProtKB-KW"/>
</dbReference>
<reference evidence="3" key="1">
    <citation type="submission" date="2021-06" db="EMBL/GenBank/DDBJ databases">
        <authorList>
            <person name="Kallberg Y."/>
            <person name="Tangrot J."/>
            <person name="Rosling A."/>
        </authorList>
    </citation>
    <scope>NUCLEOTIDE SEQUENCE</scope>
    <source>
        <strain evidence="3">MA453B</strain>
    </source>
</reference>
<proteinExistence type="predicted"/>
<keyword evidence="1" id="KW-0479">Metal-binding</keyword>
<keyword evidence="1" id="KW-0863">Zinc-finger</keyword>
<dbReference type="OrthoDB" id="2416920at2759"/>
<protein>
    <submittedName>
        <fullName evidence="3">3276_t:CDS:1</fullName>
    </submittedName>
</protein>
<evidence type="ECO:0000256" key="1">
    <source>
        <dbReference type="PROSITE-ProRule" id="PRU00325"/>
    </source>
</evidence>
<dbReference type="EMBL" id="CAJVPY010051567">
    <property type="protein sequence ID" value="CAG8814656.1"/>
    <property type="molecule type" value="Genomic_DNA"/>
</dbReference>
<evidence type="ECO:0000259" key="2">
    <source>
        <dbReference type="PROSITE" id="PS50966"/>
    </source>
</evidence>
<dbReference type="InterPro" id="IPR007527">
    <property type="entry name" value="Znf_SWIM"/>
</dbReference>
<comment type="caution">
    <text evidence="3">The sequence shown here is derived from an EMBL/GenBank/DDBJ whole genome shotgun (WGS) entry which is preliminary data.</text>
</comment>
<sequence>MSCGMGVCTCPVSASGASCKHQGAVAIKYHIAMFNFIPSLTPENHIIYLYIAL</sequence>
<evidence type="ECO:0000313" key="3">
    <source>
        <dbReference type="EMBL" id="CAG8814656.1"/>
    </source>
</evidence>
<keyword evidence="4" id="KW-1185">Reference proteome</keyword>
<dbReference type="AlphaFoldDB" id="A0A9N9K6U7"/>
<keyword evidence="1" id="KW-0862">Zinc</keyword>
<evidence type="ECO:0000313" key="4">
    <source>
        <dbReference type="Proteomes" id="UP000789405"/>
    </source>
</evidence>
<accession>A0A9N9K6U7</accession>
<dbReference type="Proteomes" id="UP000789405">
    <property type="component" value="Unassembled WGS sequence"/>
</dbReference>
<dbReference type="PROSITE" id="PS50966">
    <property type="entry name" value="ZF_SWIM"/>
    <property type="match status" value="1"/>
</dbReference>
<organism evidence="3 4">
    <name type="scientific">Dentiscutata erythropus</name>
    <dbReference type="NCBI Taxonomy" id="1348616"/>
    <lineage>
        <taxon>Eukaryota</taxon>
        <taxon>Fungi</taxon>
        <taxon>Fungi incertae sedis</taxon>
        <taxon>Mucoromycota</taxon>
        <taxon>Glomeromycotina</taxon>
        <taxon>Glomeromycetes</taxon>
        <taxon>Diversisporales</taxon>
        <taxon>Gigasporaceae</taxon>
        <taxon>Dentiscutata</taxon>
    </lineage>
</organism>
<feature type="domain" description="SWIM-type" evidence="2">
    <location>
        <begin position="8"/>
        <end position="30"/>
    </location>
</feature>